<keyword evidence="2" id="KW-1185">Reference proteome</keyword>
<dbReference type="EMBL" id="QVQA01000008">
    <property type="protein sequence ID" value="KAF5101952.1"/>
    <property type="molecule type" value="Genomic_DNA"/>
</dbReference>
<evidence type="ECO:0000313" key="1">
    <source>
        <dbReference type="EMBL" id="KAF5101952.1"/>
    </source>
</evidence>
<organism evidence="1 2">
    <name type="scientific">Geotrichum galactomycetum</name>
    <dbReference type="NCBI Taxonomy" id="27317"/>
    <lineage>
        <taxon>Eukaryota</taxon>
        <taxon>Fungi</taxon>
        <taxon>Dikarya</taxon>
        <taxon>Ascomycota</taxon>
        <taxon>Saccharomycotina</taxon>
        <taxon>Dipodascomycetes</taxon>
        <taxon>Dipodascales</taxon>
        <taxon>Dipodascaceae</taxon>
        <taxon>Geotrichum</taxon>
    </lineage>
</organism>
<sequence>MIPPPVDPNRRYPNPSFGLDIWGPLIPANDCRSCLYTLSGLQLLGGLYLFWLPRRIPRDTPHVWRARALKFTGILTGSYLIFLSGLEFVRLQLSYDPWQVDAAAARAKAEKRGEKVSWWFGPRGYRAVEYSTWKERVDAQFEKGEEFHKQRQQRERRLDIARTGYTEIRERNREVSRAIIEQGLTGAFFKDTPAATENEKQKHAVFEENAPIDDKKLQRTKEWSGEGKNGGNGDDHDEEEEPLEWEDISPWDDLKEETDVQIRLIPHSVNFATHDDINVETEDVAAPGDGDISSVFVSIEEDDKKEEF</sequence>
<dbReference type="Proteomes" id="UP000744676">
    <property type="component" value="Unassembled WGS sequence"/>
</dbReference>
<proteinExistence type="predicted"/>
<accession>A0ACB6V9H3</accession>
<name>A0ACB6V9H3_9ASCO</name>
<gene>
    <name evidence="1" type="ORF">D0Z00_000607</name>
</gene>
<evidence type="ECO:0000313" key="2">
    <source>
        <dbReference type="Proteomes" id="UP000744676"/>
    </source>
</evidence>
<reference evidence="1 2" key="1">
    <citation type="journal article" date="2020" name="Front. Microbiol.">
        <title>Phenotypic and Genetic Characterization of the Cheese Ripening Yeast Geotrichum candidum.</title>
        <authorList>
            <person name="Perkins V."/>
            <person name="Vignola S."/>
            <person name="Lessard M.H."/>
            <person name="Plante P.L."/>
            <person name="Corbeil J."/>
            <person name="Dugat-Bony E."/>
            <person name="Frenette M."/>
            <person name="Labrie S."/>
        </authorList>
    </citation>
    <scope>NUCLEOTIDE SEQUENCE [LARGE SCALE GENOMIC DNA]</scope>
    <source>
        <strain evidence="1 2">LMA-1147</strain>
    </source>
</reference>
<protein>
    <submittedName>
        <fullName evidence="1">Uncharacterized protein</fullName>
    </submittedName>
</protein>
<comment type="caution">
    <text evidence="1">The sequence shown here is derived from an EMBL/GenBank/DDBJ whole genome shotgun (WGS) entry which is preliminary data.</text>
</comment>